<dbReference type="InterPro" id="IPR023393">
    <property type="entry name" value="START-like_dom_sf"/>
</dbReference>
<evidence type="ECO:0000256" key="1">
    <source>
        <dbReference type="ARBA" id="ARBA00004230"/>
    </source>
</evidence>
<dbReference type="GO" id="GO:0031514">
    <property type="term" value="C:motile cilium"/>
    <property type="evidence" value="ECO:0007669"/>
    <property type="project" value="UniProtKB-SubCell"/>
</dbReference>
<dbReference type="Proteomes" id="UP000466442">
    <property type="component" value="Linkage Group LG5"/>
</dbReference>
<dbReference type="Gene3D" id="3.30.530.20">
    <property type="match status" value="1"/>
</dbReference>
<evidence type="ECO:0000256" key="11">
    <source>
        <dbReference type="ARBA" id="ARBA00023121"/>
    </source>
</evidence>
<comment type="subcellular location">
    <subcellularLocation>
        <location evidence="1">Cell projection</location>
        <location evidence="1">Cilium</location>
        <location evidence="1">Flagellum</location>
    </subcellularLocation>
    <subcellularLocation>
        <location evidence="3">Cytoplasm</location>
    </subcellularLocation>
    <subcellularLocation>
        <location evidence="2">Membrane</location>
    </subcellularLocation>
</comment>
<dbReference type="GO" id="GO:0005829">
    <property type="term" value="C:cytosol"/>
    <property type="evidence" value="ECO:0007669"/>
    <property type="project" value="UniProtKB-ARBA"/>
</dbReference>
<evidence type="ECO:0000313" key="20">
    <source>
        <dbReference type="Proteomes" id="UP000466442"/>
    </source>
</evidence>
<name>A0A8S9XQC8_APOLU</name>
<evidence type="ECO:0000256" key="16">
    <source>
        <dbReference type="ARBA" id="ARBA00080073"/>
    </source>
</evidence>
<feature type="region of interest" description="Disordered" evidence="17">
    <location>
        <begin position="253"/>
        <end position="291"/>
    </location>
</feature>
<evidence type="ECO:0000256" key="13">
    <source>
        <dbReference type="ARBA" id="ARBA00023273"/>
    </source>
</evidence>
<evidence type="ECO:0000256" key="5">
    <source>
        <dbReference type="ARBA" id="ARBA00022490"/>
    </source>
</evidence>
<dbReference type="SMART" id="SM00234">
    <property type="entry name" value="START"/>
    <property type="match status" value="1"/>
</dbReference>
<comment type="caution">
    <text evidence="19">The sequence shown here is derived from an EMBL/GenBank/DDBJ whole genome shotgun (WGS) entry which is preliminary data.</text>
</comment>
<dbReference type="EMBL" id="WIXP02000005">
    <property type="protein sequence ID" value="KAF6211230.1"/>
    <property type="molecule type" value="Genomic_DNA"/>
</dbReference>
<dbReference type="FunFam" id="3.30.530.20:FF:000008">
    <property type="entry name" value="START domain containing 10"/>
    <property type="match status" value="1"/>
</dbReference>
<dbReference type="CDD" id="cd08871">
    <property type="entry name" value="START_STARD10-like"/>
    <property type="match status" value="1"/>
</dbReference>
<dbReference type="InterPro" id="IPR041951">
    <property type="entry name" value="STARD10_START"/>
</dbReference>
<evidence type="ECO:0000256" key="17">
    <source>
        <dbReference type="SAM" id="MobiDB-lite"/>
    </source>
</evidence>
<evidence type="ECO:0000256" key="2">
    <source>
        <dbReference type="ARBA" id="ARBA00004370"/>
    </source>
</evidence>
<keyword evidence="11" id="KW-0446">Lipid-binding</keyword>
<dbReference type="PANTHER" id="PTHR19308">
    <property type="entry name" value="PHOSPHATIDYLCHOLINE TRANSFER PROTEIN"/>
    <property type="match status" value="1"/>
</dbReference>
<dbReference type="InterPro" id="IPR051213">
    <property type="entry name" value="START_lipid_transfer"/>
</dbReference>
<dbReference type="PANTHER" id="PTHR19308:SF14">
    <property type="entry name" value="START DOMAIN-CONTAINING PROTEIN"/>
    <property type="match status" value="1"/>
</dbReference>
<evidence type="ECO:0000256" key="7">
    <source>
        <dbReference type="ARBA" id="ARBA00022846"/>
    </source>
</evidence>
<keyword evidence="12" id="KW-0472">Membrane</keyword>
<keyword evidence="8" id="KW-0007">Acetylation</keyword>
<feature type="region of interest" description="Disordered" evidence="17">
    <location>
        <begin position="305"/>
        <end position="604"/>
    </location>
</feature>
<feature type="domain" description="START" evidence="18">
    <location>
        <begin position="24"/>
        <end position="208"/>
    </location>
</feature>
<evidence type="ECO:0000313" key="19">
    <source>
        <dbReference type="EMBL" id="KAF6211230.1"/>
    </source>
</evidence>
<keyword evidence="7" id="KW-0282">Flagellum</keyword>
<dbReference type="AlphaFoldDB" id="A0A8S9XQC8"/>
<evidence type="ECO:0000256" key="9">
    <source>
        <dbReference type="ARBA" id="ARBA00023055"/>
    </source>
</evidence>
<evidence type="ECO:0000256" key="4">
    <source>
        <dbReference type="ARBA" id="ARBA00022448"/>
    </source>
</evidence>
<dbReference type="Pfam" id="PF01852">
    <property type="entry name" value="START"/>
    <property type="match status" value="1"/>
</dbReference>
<dbReference type="PROSITE" id="PS50848">
    <property type="entry name" value="START"/>
    <property type="match status" value="1"/>
</dbReference>
<protein>
    <recommendedName>
        <fullName evidence="14">START domain-containing protein 10</fullName>
    </recommendedName>
    <alternativeName>
        <fullName evidence="15">PCTP-like protein</fullName>
    </alternativeName>
    <alternativeName>
        <fullName evidence="16">StAR-related lipid transfer protein 10</fullName>
    </alternativeName>
</protein>
<dbReference type="GO" id="GO:0016020">
    <property type="term" value="C:membrane"/>
    <property type="evidence" value="ECO:0007669"/>
    <property type="project" value="UniProtKB-SubCell"/>
</dbReference>
<keyword evidence="20" id="KW-1185">Reference proteome</keyword>
<organism evidence="19 20">
    <name type="scientific">Apolygus lucorum</name>
    <name type="common">Small green plant bug</name>
    <name type="synonym">Lygocoris lucorum</name>
    <dbReference type="NCBI Taxonomy" id="248454"/>
    <lineage>
        <taxon>Eukaryota</taxon>
        <taxon>Metazoa</taxon>
        <taxon>Ecdysozoa</taxon>
        <taxon>Arthropoda</taxon>
        <taxon>Hexapoda</taxon>
        <taxon>Insecta</taxon>
        <taxon>Pterygota</taxon>
        <taxon>Neoptera</taxon>
        <taxon>Paraneoptera</taxon>
        <taxon>Hemiptera</taxon>
        <taxon>Heteroptera</taxon>
        <taxon>Panheteroptera</taxon>
        <taxon>Cimicomorpha</taxon>
        <taxon>Miridae</taxon>
        <taxon>Mirini</taxon>
        <taxon>Apolygus</taxon>
    </lineage>
</organism>
<evidence type="ECO:0000259" key="18">
    <source>
        <dbReference type="PROSITE" id="PS50848"/>
    </source>
</evidence>
<proteinExistence type="predicted"/>
<keyword evidence="4" id="KW-0813">Transport</keyword>
<dbReference type="InterPro" id="IPR002913">
    <property type="entry name" value="START_lipid-bd_dom"/>
</dbReference>
<dbReference type="OrthoDB" id="5403181at2759"/>
<evidence type="ECO:0000256" key="12">
    <source>
        <dbReference type="ARBA" id="ARBA00023136"/>
    </source>
</evidence>
<gene>
    <name evidence="19" type="ORF">GE061_014346</name>
</gene>
<accession>A0A8S9XQC8</accession>
<dbReference type="GO" id="GO:0008289">
    <property type="term" value="F:lipid binding"/>
    <property type="evidence" value="ECO:0007669"/>
    <property type="project" value="UniProtKB-KW"/>
</dbReference>
<evidence type="ECO:0000256" key="8">
    <source>
        <dbReference type="ARBA" id="ARBA00022990"/>
    </source>
</evidence>
<keyword evidence="13" id="KW-0966">Cell projection</keyword>
<dbReference type="GO" id="GO:0006869">
    <property type="term" value="P:lipid transport"/>
    <property type="evidence" value="ECO:0007669"/>
    <property type="project" value="UniProtKB-KW"/>
</dbReference>
<evidence type="ECO:0000256" key="3">
    <source>
        <dbReference type="ARBA" id="ARBA00004496"/>
    </source>
</evidence>
<evidence type="ECO:0000256" key="10">
    <source>
        <dbReference type="ARBA" id="ARBA00023069"/>
    </source>
</evidence>
<evidence type="ECO:0000256" key="14">
    <source>
        <dbReference type="ARBA" id="ARBA00070345"/>
    </source>
</evidence>
<keyword evidence="9" id="KW-0445">Lipid transport</keyword>
<keyword evidence="6" id="KW-0597">Phosphoprotein</keyword>
<sequence>MDVGVVRVAEDKDFFNLKKLLDGENDWKLDYDKFPIKVWTKTLDNTNFKMIKVLATFTEVASETMYDVLHDPEYRKVWDQHMIDSHDIGFLNPNNDVGYYSMSCPSPLANRDFVLQRSWLDLGTEKYILNHSVYHVDYPPRKGFIRATSHMTGFLVRLNSHSGGCTLGYISQTDPQGTLPPWLVNRVTHIFGPKMVKSLHKATLGYEDWKRKNHPQLKPWHFPEQISSPRLTLDQCVMSEIEASKKFIQEGENIPATPEKSQHVPEKPKSFTPFKSKKSLKKCSQEGKKGPECSLRKGTLVLSTHQSAPLERRRECTNTPECSRRKGTPVLSTHQSAPLERRRECTNTPECSLRKGTPVLSTHQSAPLERRRECTNTPEYSLRKGTPVLSTHQSAPLERRRECTNTPECSRRKGTPVLSTHQSAPLERRRECTNTPECSLRKGTPVLSTHQSAPLERRRECTNTPECSHRKGTPVLSTHQSAPLERRRECTNTPECSLRKGTPVLSTHQSAPLERRRECTNTPECSRRKGAPVLSTHQSAPLERRRECTNTPEWSRRKGTPVLSTHQSAPLERRRECTNTPECSLRKGTPVLSTHQSAPLERRR</sequence>
<dbReference type="SUPFAM" id="SSF55961">
    <property type="entry name" value="Bet v1-like"/>
    <property type="match status" value="1"/>
</dbReference>
<keyword evidence="5" id="KW-0963">Cytoplasm</keyword>
<evidence type="ECO:0000256" key="6">
    <source>
        <dbReference type="ARBA" id="ARBA00022553"/>
    </source>
</evidence>
<reference evidence="19" key="1">
    <citation type="journal article" date="2021" name="Mol. Ecol. Resour.">
        <title>Apolygus lucorum genome provides insights into omnivorousness and mesophyll feeding.</title>
        <authorList>
            <person name="Liu Y."/>
            <person name="Liu H."/>
            <person name="Wang H."/>
            <person name="Huang T."/>
            <person name="Liu B."/>
            <person name="Yang B."/>
            <person name="Yin L."/>
            <person name="Li B."/>
            <person name="Zhang Y."/>
            <person name="Zhang S."/>
            <person name="Jiang F."/>
            <person name="Zhang X."/>
            <person name="Ren Y."/>
            <person name="Wang B."/>
            <person name="Wang S."/>
            <person name="Lu Y."/>
            <person name="Wu K."/>
            <person name="Fan W."/>
            <person name="Wang G."/>
        </authorList>
    </citation>
    <scope>NUCLEOTIDE SEQUENCE</scope>
    <source>
        <strain evidence="19">12Hb</strain>
    </source>
</reference>
<keyword evidence="10" id="KW-0969">Cilium</keyword>
<feature type="compositionally biased region" description="Basic and acidic residues" evidence="17">
    <location>
        <begin position="260"/>
        <end position="269"/>
    </location>
</feature>
<evidence type="ECO:0000256" key="15">
    <source>
        <dbReference type="ARBA" id="ARBA00076937"/>
    </source>
</evidence>